<dbReference type="InterPro" id="IPR048708">
    <property type="entry name" value="VapB45-like_HTH"/>
</dbReference>
<dbReference type="Pfam" id="PF04255">
    <property type="entry name" value="DUF433"/>
    <property type="match status" value="1"/>
</dbReference>
<organism evidence="2 3">
    <name type="scientific">Flexivirga alba</name>
    <dbReference type="NCBI Taxonomy" id="702742"/>
    <lineage>
        <taxon>Bacteria</taxon>
        <taxon>Bacillati</taxon>
        <taxon>Actinomycetota</taxon>
        <taxon>Actinomycetes</taxon>
        <taxon>Micrococcales</taxon>
        <taxon>Dermacoccaceae</taxon>
        <taxon>Flexivirga</taxon>
    </lineage>
</organism>
<dbReference type="SUPFAM" id="SSF46689">
    <property type="entry name" value="Homeodomain-like"/>
    <property type="match status" value="1"/>
</dbReference>
<reference evidence="3" key="1">
    <citation type="journal article" date="2019" name="Int. J. Syst. Evol. Microbiol.">
        <title>The Global Catalogue of Microorganisms (GCM) 10K type strain sequencing project: providing services to taxonomists for standard genome sequencing and annotation.</title>
        <authorList>
            <consortium name="The Broad Institute Genomics Platform"/>
            <consortium name="The Broad Institute Genome Sequencing Center for Infectious Disease"/>
            <person name="Wu L."/>
            <person name="Ma J."/>
        </authorList>
    </citation>
    <scope>NUCLEOTIDE SEQUENCE [LARGE SCALE GENOMIC DNA]</scope>
    <source>
        <strain evidence="3">CCUG 58127</strain>
    </source>
</reference>
<dbReference type="RefSeq" id="WP_382400919.1">
    <property type="nucleotide sequence ID" value="NZ_JBHSWH010000001.1"/>
</dbReference>
<accession>A0ABW2AFP0</accession>
<name>A0ABW2AFP0_9MICO</name>
<dbReference type="InterPro" id="IPR007367">
    <property type="entry name" value="DUF433"/>
</dbReference>
<dbReference type="Pfam" id="PF21321">
    <property type="entry name" value="HTH_66"/>
    <property type="match status" value="1"/>
</dbReference>
<comment type="caution">
    <text evidence="2">The sequence shown here is derived from an EMBL/GenBank/DDBJ whole genome shotgun (WGS) entry which is preliminary data.</text>
</comment>
<dbReference type="InterPro" id="IPR009057">
    <property type="entry name" value="Homeodomain-like_sf"/>
</dbReference>
<dbReference type="InterPro" id="IPR036388">
    <property type="entry name" value="WH-like_DNA-bd_sf"/>
</dbReference>
<dbReference type="EMBL" id="JBHSWH010000001">
    <property type="protein sequence ID" value="MFC6705620.1"/>
    <property type="molecule type" value="Genomic_DNA"/>
</dbReference>
<evidence type="ECO:0000313" key="2">
    <source>
        <dbReference type="EMBL" id="MFC6705620.1"/>
    </source>
</evidence>
<feature type="domain" description="Putative antitoxin VapB45-like DNA-binding HTH" evidence="1">
    <location>
        <begin position="32"/>
        <end position="105"/>
    </location>
</feature>
<gene>
    <name evidence="2" type="ORF">ACFQDH_10175</name>
</gene>
<evidence type="ECO:0000259" key="1">
    <source>
        <dbReference type="Pfam" id="PF21321"/>
    </source>
</evidence>
<protein>
    <submittedName>
        <fullName evidence="2">DUF433 domain-containing protein</fullName>
    </submittedName>
</protein>
<sequence length="248" mass="28236">MLSSHRPVRRRTAVSTKCQDVQMNSSLLDRAIYSYRDVDRLVGLHSGTARRWLEGYERAGRSYEPVLRPEPTASDSVTWGEMVEARLLAEYRSRDVPVQRLRPAIVKLREEFGQYPLARARPFLDVEGRELVRLVQDRVGLDKQSQLVVLRNDQLVLAPWTERFRSAVEYSDDVVSQLRPTARAPHVVMDPQHAFGQPAIRNVRTEVLAEDFRAGTSPDDLADLYDLSPAQVEEAIRFELIAGADRVA</sequence>
<dbReference type="Proteomes" id="UP001596298">
    <property type="component" value="Unassembled WGS sequence"/>
</dbReference>
<proteinExistence type="predicted"/>
<evidence type="ECO:0000313" key="3">
    <source>
        <dbReference type="Proteomes" id="UP001596298"/>
    </source>
</evidence>
<dbReference type="Gene3D" id="1.10.10.10">
    <property type="entry name" value="Winged helix-like DNA-binding domain superfamily/Winged helix DNA-binding domain"/>
    <property type="match status" value="1"/>
</dbReference>
<keyword evidence="3" id="KW-1185">Reference proteome</keyword>